<name>A0ABV9Q4P6_9BACL</name>
<evidence type="ECO:0000256" key="2">
    <source>
        <dbReference type="ARBA" id="ARBA00022795"/>
    </source>
</evidence>
<keyword evidence="4" id="KW-0966">Cell projection</keyword>
<feature type="region of interest" description="Disordered" evidence="3">
    <location>
        <begin position="1"/>
        <end position="20"/>
    </location>
</feature>
<keyword evidence="5" id="KW-1185">Reference proteome</keyword>
<comment type="similarity">
    <text evidence="1">Belongs to the FlgD family.</text>
</comment>
<keyword evidence="4" id="KW-0969">Cilium</keyword>
<accession>A0ABV9Q4P6</accession>
<keyword evidence="2" id="KW-1005">Bacterial flagellum biogenesis</keyword>
<reference evidence="5" key="1">
    <citation type="journal article" date="2019" name="Int. J. Syst. Evol. Microbiol.">
        <title>The Global Catalogue of Microorganisms (GCM) 10K type strain sequencing project: providing services to taxonomists for standard genome sequencing and annotation.</title>
        <authorList>
            <consortium name="The Broad Institute Genomics Platform"/>
            <consortium name="The Broad Institute Genome Sequencing Center for Infectious Disease"/>
            <person name="Wu L."/>
            <person name="Ma J."/>
        </authorList>
    </citation>
    <scope>NUCLEOTIDE SEQUENCE [LARGE SCALE GENOMIC DNA]</scope>
    <source>
        <strain evidence="5">WYCCWR 12678</strain>
    </source>
</reference>
<dbReference type="RefSeq" id="WP_380026735.1">
    <property type="nucleotide sequence ID" value="NZ_JBHSHC010000112.1"/>
</dbReference>
<gene>
    <name evidence="4" type="ORF">ACFO8Q_15695</name>
</gene>
<feature type="compositionally biased region" description="Low complexity" evidence="3">
    <location>
        <begin position="1"/>
        <end position="15"/>
    </location>
</feature>
<dbReference type="InterPro" id="IPR005648">
    <property type="entry name" value="FlgD"/>
</dbReference>
<comment type="caution">
    <text evidence="4">The sequence shown here is derived from an EMBL/GenBank/DDBJ whole genome shotgun (WGS) entry which is preliminary data.</text>
</comment>
<dbReference type="Proteomes" id="UP001596002">
    <property type="component" value="Unassembled WGS sequence"/>
</dbReference>
<dbReference type="Pfam" id="PF03963">
    <property type="entry name" value="FlgD"/>
    <property type="match status" value="1"/>
</dbReference>
<sequence length="136" mass="14698">MAVSGTNGVGSTNSSADNKSAVSKQLGKDEFLKILLTQLKYQDPMSPMQDREFITQMAQFSALEQMTNTAHGLEKLQKINSLGIAFNLVGANVTYKKSDGGDVQGKVTGAEMVNGVMQLRVDDQLVDLADIIKMVK</sequence>
<organism evidence="4 5">
    <name type="scientific">Effusibacillus consociatus</name>
    <dbReference type="NCBI Taxonomy" id="1117041"/>
    <lineage>
        <taxon>Bacteria</taxon>
        <taxon>Bacillati</taxon>
        <taxon>Bacillota</taxon>
        <taxon>Bacilli</taxon>
        <taxon>Bacillales</taxon>
        <taxon>Alicyclobacillaceae</taxon>
        <taxon>Effusibacillus</taxon>
    </lineage>
</organism>
<keyword evidence="4" id="KW-0282">Flagellum</keyword>
<evidence type="ECO:0000313" key="4">
    <source>
        <dbReference type="EMBL" id="MFC4768789.1"/>
    </source>
</evidence>
<evidence type="ECO:0000256" key="3">
    <source>
        <dbReference type="SAM" id="MobiDB-lite"/>
    </source>
</evidence>
<dbReference type="EMBL" id="JBHSHC010000112">
    <property type="protein sequence ID" value="MFC4768789.1"/>
    <property type="molecule type" value="Genomic_DNA"/>
</dbReference>
<evidence type="ECO:0000313" key="5">
    <source>
        <dbReference type="Proteomes" id="UP001596002"/>
    </source>
</evidence>
<protein>
    <submittedName>
        <fullName evidence="4">Flagellar hook capping FlgD N-terminal domain-containing protein</fullName>
    </submittedName>
</protein>
<proteinExistence type="inferred from homology"/>
<evidence type="ECO:0000256" key="1">
    <source>
        <dbReference type="ARBA" id="ARBA00010577"/>
    </source>
</evidence>